<dbReference type="Proteomes" id="UP000807769">
    <property type="component" value="Unassembled WGS sequence"/>
</dbReference>
<reference evidence="2" key="1">
    <citation type="journal article" date="2020" name="New Phytol.">
        <title>Comparative genomics reveals dynamic genome evolution in host specialist ectomycorrhizal fungi.</title>
        <authorList>
            <person name="Lofgren L.A."/>
            <person name="Nguyen N.H."/>
            <person name="Vilgalys R."/>
            <person name="Ruytinx J."/>
            <person name="Liao H.L."/>
            <person name="Branco S."/>
            <person name="Kuo A."/>
            <person name="LaButti K."/>
            <person name="Lipzen A."/>
            <person name="Andreopoulos W."/>
            <person name="Pangilinan J."/>
            <person name="Riley R."/>
            <person name="Hundley H."/>
            <person name="Na H."/>
            <person name="Barry K."/>
            <person name="Grigoriev I.V."/>
            <person name="Stajich J.E."/>
            <person name="Kennedy P.G."/>
        </authorList>
    </citation>
    <scope>NUCLEOTIDE SEQUENCE</scope>
    <source>
        <strain evidence="2">MN1</strain>
    </source>
</reference>
<evidence type="ECO:0000259" key="1">
    <source>
        <dbReference type="PROSITE" id="PS50011"/>
    </source>
</evidence>
<keyword evidence="2" id="KW-0418">Kinase</keyword>
<dbReference type="SUPFAM" id="SSF56112">
    <property type="entry name" value="Protein kinase-like (PK-like)"/>
    <property type="match status" value="1"/>
</dbReference>
<sequence>MDMQLCSGLLDIVYSSSSTNSFGARHPSAQPIPLIPIPDLTRLITRCYQYPISGGAYGDIYKCVYHGPGGNVEVAVKAIRPFFSDDVLRKELGIWKRLQHFNILKFMGTTRDFGPSEALVAPWIVNGNLTTFLNQKKTLGLRDRLLLLRDIAAGLDYLHTFNVNVDGYTYLNAVIHGDLTGKAYLADFGLLGTLTQLPGMTYLAKMSCHPGALRWTAPELFSAEEVTSVSAVTTQSDIYSLGSIVLQPHLINMAAILRKVIFEEETHPRPDDDRVTDQHWKFISLCWSKEPDARPSAEKALQFIDSELVLYDRGSIDGGQHPALVPVPGYTPPAIGLVGQSLPFASPSACGRCALYG</sequence>
<dbReference type="InterPro" id="IPR001245">
    <property type="entry name" value="Ser-Thr/Tyr_kinase_cat_dom"/>
</dbReference>
<dbReference type="RefSeq" id="XP_041196270.1">
    <property type="nucleotide sequence ID" value="XM_041339545.1"/>
</dbReference>
<dbReference type="AlphaFoldDB" id="A0A9P7JGQ0"/>
<keyword evidence="3" id="KW-1185">Reference proteome</keyword>
<dbReference type="PANTHER" id="PTHR44329">
    <property type="entry name" value="SERINE/THREONINE-PROTEIN KINASE TNNI3K-RELATED"/>
    <property type="match status" value="1"/>
</dbReference>
<keyword evidence="2" id="KW-0808">Transferase</keyword>
<dbReference type="InterPro" id="IPR051681">
    <property type="entry name" value="Ser/Thr_Kinases-Pseudokinases"/>
</dbReference>
<dbReference type="EMBL" id="JABBWG010000006">
    <property type="protein sequence ID" value="KAG1821530.1"/>
    <property type="molecule type" value="Genomic_DNA"/>
</dbReference>
<organism evidence="2 3">
    <name type="scientific">Suillus subaureus</name>
    <dbReference type="NCBI Taxonomy" id="48587"/>
    <lineage>
        <taxon>Eukaryota</taxon>
        <taxon>Fungi</taxon>
        <taxon>Dikarya</taxon>
        <taxon>Basidiomycota</taxon>
        <taxon>Agaricomycotina</taxon>
        <taxon>Agaricomycetes</taxon>
        <taxon>Agaricomycetidae</taxon>
        <taxon>Boletales</taxon>
        <taxon>Suillineae</taxon>
        <taxon>Suillaceae</taxon>
        <taxon>Suillus</taxon>
    </lineage>
</organism>
<evidence type="ECO:0000313" key="2">
    <source>
        <dbReference type="EMBL" id="KAG1821530.1"/>
    </source>
</evidence>
<comment type="caution">
    <text evidence="2">The sequence shown here is derived from an EMBL/GenBank/DDBJ whole genome shotgun (WGS) entry which is preliminary data.</text>
</comment>
<dbReference type="Gene3D" id="1.10.510.10">
    <property type="entry name" value="Transferase(Phosphotransferase) domain 1"/>
    <property type="match status" value="1"/>
</dbReference>
<dbReference type="Pfam" id="PF07714">
    <property type="entry name" value="PK_Tyr_Ser-Thr"/>
    <property type="match status" value="1"/>
</dbReference>
<dbReference type="GeneID" id="64633561"/>
<dbReference type="InterPro" id="IPR011009">
    <property type="entry name" value="Kinase-like_dom_sf"/>
</dbReference>
<dbReference type="GO" id="GO:0004674">
    <property type="term" value="F:protein serine/threonine kinase activity"/>
    <property type="evidence" value="ECO:0007669"/>
    <property type="project" value="TreeGrafter"/>
</dbReference>
<proteinExistence type="predicted"/>
<dbReference type="GO" id="GO:0005524">
    <property type="term" value="F:ATP binding"/>
    <property type="evidence" value="ECO:0007669"/>
    <property type="project" value="InterPro"/>
</dbReference>
<dbReference type="OrthoDB" id="346907at2759"/>
<feature type="domain" description="Protein kinase" evidence="1">
    <location>
        <begin position="46"/>
        <end position="324"/>
    </location>
</feature>
<name>A0A9P7JGQ0_9AGAM</name>
<evidence type="ECO:0000313" key="3">
    <source>
        <dbReference type="Proteomes" id="UP000807769"/>
    </source>
</evidence>
<dbReference type="InterPro" id="IPR000719">
    <property type="entry name" value="Prot_kinase_dom"/>
</dbReference>
<gene>
    <name evidence="2" type="ORF">BJ212DRAFT_1477400</name>
</gene>
<dbReference type="PROSITE" id="PS50011">
    <property type="entry name" value="PROTEIN_KINASE_DOM"/>
    <property type="match status" value="1"/>
</dbReference>
<accession>A0A9P7JGQ0</accession>
<protein>
    <submittedName>
        <fullName evidence="2">Kinase-like domain-containing protein</fullName>
    </submittedName>
</protein>